<dbReference type="InterPro" id="IPR050639">
    <property type="entry name" value="SSR_resolvase"/>
</dbReference>
<dbReference type="Pfam" id="PF00239">
    <property type="entry name" value="Resolvase"/>
    <property type="match status" value="1"/>
</dbReference>
<evidence type="ECO:0000256" key="1">
    <source>
        <dbReference type="SAM" id="Coils"/>
    </source>
</evidence>
<dbReference type="SUPFAM" id="SSF53041">
    <property type="entry name" value="Resolvase-like"/>
    <property type="match status" value="1"/>
</dbReference>
<dbReference type="GO" id="GO:0000150">
    <property type="term" value="F:DNA strand exchange activity"/>
    <property type="evidence" value="ECO:0007669"/>
    <property type="project" value="InterPro"/>
</dbReference>
<dbReference type="KEGG" id="sllo:ISP08_12110"/>
<dbReference type="Gene3D" id="3.40.50.1390">
    <property type="entry name" value="Resolvase, N-terminal catalytic domain"/>
    <property type="match status" value="1"/>
</dbReference>
<name>A0A7T1F995_9STAP</name>
<gene>
    <name evidence="4" type="ORF">ISP08_12110</name>
</gene>
<feature type="coiled-coil region" evidence="1">
    <location>
        <begin position="373"/>
        <end position="400"/>
    </location>
</feature>
<keyword evidence="5" id="KW-1185">Reference proteome</keyword>
<protein>
    <submittedName>
        <fullName evidence="4">Recombinase family protein</fullName>
    </submittedName>
</protein>
<dbReference type="CDD" id="cd03768">
    <property type="entry name" value="SR_ResInv"/>
    <property type="match status" value="1"/>
</dbReference>
<reference evidence="4 5" key="1">
    <citation type="submission" date="2020-10" db="EMBL/GenBank/DDBJ databases">
        <title>Closed genome sequences of Staphylococcus lloydii sp. nov. and Staphylococcus durrellii sp. nov. Isolated from Captive Fruit Bats (Pteropus livingstonii).</title>
        <authorList>
            <person name="Fountain K."/>
        </authorList>
    </citation>
    <scope>NUCLEOTIDE SEQUENCE [LARGE SCALE GENOMIC DNA]</scope>
    <source>
        <strain evidence="4 5">23_2_7_LY</strain>
    </source>
</reference>
<dbReference type="SMART" id="SM00857">
    <property type="entry name" value="Resolvase"/>
    <property type="match status" value="1"/>
</dbReference>
<dbReference type="Pfam" id="PF07508">
    <property type="entry name" value="Recombinase"/>
    <property type="match status" value="1"/>
</dbReference>
<dbReference type="PANTHER" id="PTHR30461:SF23">
    <property type="entry name" value="DNA RECOMBINASE-RELATED"/>
    <property type="match status" value="1"/>
</dbReference>
<keyword evidence="1" id="KW-0175">Coiled coil</keyword>
<dbReference type="PROSITE" id="PS51737">
    <property type="entry name" value="RECOMBINASE_DNA_BIND"/>
    <property type="match status" value="1"/>
</dbReference>
<dbReference type="PANTHER" id="PTHR30461">
    <property type="entry name" value="DNA-INVERTASE FROM LAMBDOID PROPHAGE"/>
    <property type="match status" value="1"/>
</dbReference>
<dbReference type="AlphaFoldDB" id="A0A7T1F995"/>
<dbReference type="Gene3D" id="3.90.1750.20">
    <property type="entry name" value="Putative Large Serine Recombinase, Chain B, Domain 2"/>
    <property type="match status" value="1"/>
</dbReference>
<dbReference type="GO" id="GO:0003677">
    <property type="term" value="F:DNA binding"/>
    <property type="evidence" value="ECO:0007669"/>
    <property type="project" value="InterPro"/>
</dbReference>
<dbReference type="EMBL" id="CP064056">
    <property type="protein sequence ID" value="QPM75045.1"/>
    <property type="molecule type" value="Genomic_DNA"/>
</dbReference>
<dbReference type="InterPro" id="IPR006119">
    <property type="entry name" value="Resolv_N"/>
</dbReference>
<dbReference type="InterPro" id="IPR011109">
    <property type="entry name" value="DNA_bind_recombinase_dom"/>
</dbReference>
<proteinExistence type="predicted"/>
<accession>A0A7T1F995</accession>
<feature type="domain" description="Recombinase" evidence="3">
    <location>
        <begin position="155"/>
        <end position="259"/>
    </location>
</feature>
<feature type="domain" description="Resolvase/invertase-type recombinase catalytic" evidence="2">
    <location>
        <begin position="3"/>
        <end position="148"/>
    </location>
</feature>
<dbReference type="Proteomes" id="UP000594455">
    <property type="component" value="Chromosome"/>
</dbReference>
<evidence type="ECO:0000313" key="5">
    <source>
        <dbReference type="Proteomes" id="UP000594455"/>
    </source>
</evidence>
<evidence type="ECO:0000259" key="2">
    <source>
        <dbReference type="PROSITE" id="PS51736"/>
    </source>
</evidence>
<evidence type="ECO:0000313" key="4">
    <source>
        <dbReference type="EMBL" id="QPM75045.1"/>
    </source>
</evidence>
<dbReference type="InterPro" id="IPR038109">
    <property type="entry name" value="DNA_bind_recomb_sf"/>
</dbReference>
<evidence type="ECO:0000259" key="3">
    <source>
        <dbReference type="PROSITE" id="PS51737"/>
    </source>
</evidence>
<sequence length="465" mass="53316">MTKVAIYTRVSTLEQANEGYSIEGQEKRLKSYCEINDWDKYELFVDAGKSAGSTDRAGLQNLISRLDEFDLILVYKLDRLTRSVRDLMSLLDIFEKHNVKFRSATEVFDTTSAIGKLFITLVGAMAEWERSTIAERTSQGRKMSAEKGNYTAPVPFYYDKIDGKLYPNENRKVVEYMAERVKAGVSLRAVAVELNNSKYRPPQSDSWNKSKVKDILVAPVTRGHTQISDVFIENSHEPIISQSDYEVIVSTISTRKHSRGLKHTSVFRGLLSCHQCGQRLTLAITKRKKKNGEVFQYSHYSCARCKADKSARSVNVIFSEVEHAFLNYIKHSDLEAYEDKPTEKPNESIIDVEKIKQQRKKYQQAWAKDLMSDEEFEELIKETDELLDQHNKQLIAEKKKETNSDQIKTARNLILKGWSNMSDEDKETMLSSTISKIEYNFIEGGGVGSKRKPNAIEITKMKFKF</sequence>
<organism evidence="4 5">
    <name type="scientific">Staphylococcus lloydii</name>
    <dbReference type="NCBI Taxonomy" id="2781774"/>
    <lineage>
        <taxon>Bacteria</taxon>
        <taxon>Bacillati</taxon>
        <taxon>Bacillota</taxon>
        <taxon>Bacilli</taxon>
        <taxon>Bacillales</taxon>
        <taxon>Staphylococcaceae</taxon>
        <taxon>Staphylococcus</taxon>
    </lineage>
</organism>
<dbReference type="RefSeq" id="WP_195718800.1">
    <property type="nucleotide sequence ID" value="NZ_CP064056.1"/>
</dbReference>
<dbReference type="InterPro" id="IPR036162">
    <property type="entry name" value="Resolvase-like_N_sf"/>
</dbReference>
<dbReference type="PROSITE" id="PS51736">
    <property type="entry name" value="RECOMBINASES_3"/>
    <property type="match status" value="1"/>
</dbReference>